<dbReference type="RefSeq" id="WP_064429830.1">
    <property type="nucleotide sequence ID" value="NZ_BDAO01000001.1"/>
</dbReference>
<dbReference type="EMBL" id="AP019774">
    <property type="protein sequence ID" value="BCD70922.1"/>
    <property type="molecule type" value="Genomic_DNA"/>
</dbReference>
<dbReference type="PANTHER" id="PTHR11142:SF0">
    <property type="entry name" value="TRNA PSEUDOURIDINE SYNTHASE-LIKE 1"/>
    <property type="match status" value="1"/>
</dbReference>
<evidence type="ECO:0000256" key="4">
    <source>
        <dbReference type="HAMAP-Rule" id="MF_00171"/>
    </source>
</evidence>
<keyword evidence="3 4" id="KW-0413">Isomerase</keyword>
<dbReference type="InterPro" id="IPR020094">
    <property type="entry name" value="TruA/RsuA/RluB/E/F_N"/>
</dbReference>
<feature type="active site" description="Nucleophile" evidence="4 5">
    <location>
        <position position="51"/>
    </location>
</feature>
<dbReference type="InterPro" id="IPR020103">
    <property type="entry name" value="PsdUridine_synth_cat_dom_sf"/>
</dbReference>
<dbReference type="GO" id="GO:0031119">
    <property type="term" value="P:tRNA pseudouridine synthesis"/>
    <property type="evidence" value="ECO:0007669"/>
    <property type="project" value="UniProtKB-UniRule"/>
</dbReference>
<evidence type="ECO:0000256" key="7">
    <source>
        <dbReference type="RuleBase" id="RU003792"/>
    </source>
</evidence>
<dbReference type="OrthoDB" id="9811823at2"/>
<evidence type="ECO:0000256" key="6">
    <source>
        <dbReference type="PIRSR" id="PIRSR001430-2"/>
    </source>
</evidence>
<dbReference type="AlphaFoldDB" id="A0A6J4D1I4"/>
<dbReference type="InterPro" id="IPR020095">
    <property type="entry name" value="PsdUridine_synth_TruA_C"/>
</dbReference>
<sequence>MRRFKLVLAYDGSAFSGFAKQAGLYTVEGRLIKALESLQIPSKILAAGRTDRGVHATHQVIAFNTCDIWSSSKLLKHLAPKLGHFIACKSLEEVPLSFHPRFEATRRRYRYFLSLAKPSPFLSRFVGYHPCGDMGILKQALELFKGEHDFKFFSKSGSDPKSTIRSIYKAFCYPYMLYNLPCLVLVFEANSFLRSQVRLMLGAALACSLKQISLEDLYKQITLQRRFLMRAVSPSGLYLSSVFY</sequence>
<dbReference type="EC" id="5.4.99.12" evidence="4"/>
<dbReference type="GO" id="GO:0003723">
    <property type="term" value="F:RNA binding"/>
    <property type="evidence" value="ECO:0007669"/>
    <property type="project" value="InterPro"/>
</dbReference>
<accession>A0A6J4D1I4</accession>
<gene>
    <name evidence="4 9" type="primary">truA</name>
    <name evidence="9" type="ORF">SNTW_15670</name>
</gene>
<feature type="domain" description="Pseudouridine synthase I TruA alpha/beta" evidence="8">
    <location>
        <begin position="140"/>
        <end position="244"/>
    </location>
</feature>
<dbReference type="NCBIfam" id="TIGR00071">
    <property type="entry name" value="hisT_truA"/>
    <property type="match status" value="1"/>
</dbReference>
<comment type="function">
    <text evidence="4">Formation of pseudouridine at positions 38, 39 and 40 in the anticodon stem and loop of transfer RNAs.</text>
</comment>
<dbReference type="Proteomes" id="UP000317935">
    <property type="component" value="Chromosome"/>
</dbReference>
<dbReference type="CDD" id="cd02570">
    <property type="entry name" value="PseudoU_synth_EcTruA"/>
    <property type="match status" value="1"/>
</dbReference>
<dbReference type="InterPro" id="IPR020097">
    <property type="entry name" value="PsdUridine_synth_TruA_a/b_dom"/>
</dbReference>
<name>A0A6J4D1I4_9HELI</name>
<comment type="caution">
    <text evidence="4">Lacks conserved residue(s) required for the propagation of feature annotation.</text>
</comment>
<dbReference type="Pfam" id="PF01416">
    <property type="entry name" value="PseudoU_synth_1"/>
    <property type="match status" value="2"/>
</dbReference>
<evidence type="ECO:0000313" key="10">
    <source>
        <dbReference type="Proteomes" id="UP000317935"/>
    </source>
</evidence>
<evidence type="ECO:0000259" key="8">
    <source>
        <dbReference type="Pfam" id="PF01416"/>
    </source>
</evidence>
<dbReference type="Gene3D" id="3.30.70.660">
    <property type="entry name" value="Pseudouridine synthase I, catalytic domain, C-terminal subdomain"/>
    <property type="match status" value="1"/>
</dbReference>
<dbReference type="GO" id="GO:0160147">
    <property type="term" value="F:tRNA pseudouridine(38-40) synthase activity"/>
    <property type="evidence" value="ECO:0007669"/>
    <property type="project" value="UniProtKB-EC"/>
</dbReference>
<reference evidence="9 10" key="1">
    <citation type="submission" date="2019-06" db="EMBL/GenBank/DDBJ databases">
        <title>Complete genome sequence of Helicobacter suis SNTW101c.</title>
        <authorList>
            <person name="Rimbara E."/>
            <person name="Suzuki M."/>
            <person name="Matsui H."/>
            <person name="Nakamura M."/>
            <person name="Mori S."/>
            <person name="Shibayama K."/>
        </authorList>
    </citation>
    <scope>NUCLEOTIDE SEQUENCE [LARGE SCALE GENOMIC DNA]</scope>
    <source>
        <strain evidence="9 10">SNTW101c</strain>
    </source>
</reference>
<evidence type="ECO:0000256" key="2">
    <source>
        <dbReference type="ARBA" id="ARBA00022694"/>
    </source>
</evidence>
<keyword evidence="2 4" id="KW-0819">tRNA processing</keyword>
<dbReference type="HAMAP" id="MF_00171">
    <property type="entry name" value="TruA"/>
    <property type="match status" value="1"/>
</dbReference>
<proteinExistence type="inferred from homology"/>
<comment type="similarity">
    <text evidence="1 4 7">Belongs to the tRNA pseudouridine synthase TruA family.</text>
</comment>
<comment type="catalytic activity">
    <reaction evidence="4 7">
        <text>uridine(38/39/40) in tRNA = pseudouridine(38/39/40) in tRNA</text>
        <dbReference type="Rhea" id="RHEA:22376"/>
        <dbReference type="Rhea" id="RHEA-COMP:10085"/>
        <dbReference type="Rhea" id="RHEA-COMP:10087"/>
        <dbReference type="ChEBI" id="CHEBI:65314"/>
        <dbReference type="ChEBI" id="CHEBI:65315"/>
        <dbReference type="EC" id="5.4.99.12"/>
    </reaction>
</comment>
<feature type="binding site" evidence="4 6">
    <location>
        <position position="109"/>
    </location>
    <ligand>
        <name>substrate</name>
    </ligand>
</feature>
<evidence type="ECO:0000256" key="1">
    <source>
        <dbReference type="ARBA" id="ARBA00009375"/>
    </source>
</evidence>
<protein>
    <recommendedName>
        <fullName evidence="4">tRNA pseudouridine synthase A</fullName>
        <ecNumber evidence="4">5.4.99.12</ecNumber>
    </recommendedName>
    <alternativeName>
        <fullName evidence="4">tRNA pseudouridine(38-40) synthase</fullName>
    </alternativeName>
    <alternativeName>
        <fullName evidence="4">tRNA pseudouridylate synthase I</fullName>
    </alternativeName>
    <alternativeName>
        <fullName evidence="4">tRNA-uridine isomerase I</fullName>
    </alternativeName>
</protein>
<feature type="domain" description="Pseudouridine synthase I TruA alpha/beta" evidence="8">
    <location>
        <begin position="9"/>
        <end position="103"/>
    </location>
</feature>
<dbReference type="PANTHER" id="PTHR11142">
    <property type="entry name" value="PSEUDOURIDYLATE SYNTHASE"/>
    <property type="match status" value="1"/>
</dbReference>
<evidence type="ECO:0000256" key="3">
    <source>
        <dbReference type="ARBA" id="ARBA00023235"/>
    </source>
</evidence>
<evidence type="ECO:0000313" key="9">
    <source>
        <dbReference type="EMBL" id="BCD70922.1"/>
    </source>
</evidence>
<organism evidence="9 10">
    <name type="scientific">Helicobacter suis</name>
    <dbReference type="NCBI Taxonomy" id="104628"/>
    <lineage>
        <taxon>Bacteria</taxon>
        <taxon>Pseudomonadati</taxon>
        <taxon>Campylobacterota</taxon>
        <taxon>Epsilonproteobacteria</taxon>
        <taxon>Campylobacterales</taxon>
        <taxon>Helicobacteraceae</taxon>
        <taxon>Helicobacter</taxon>
    </lineage>
</organism>
<comment type="subunit">
    <text evidence="4">Homodimer.</text>
</comment>
<dbReference type="PIRSF" id="PIRSF001430">
    <property type="entry name" value="tRNA_psdUrid_synth"/>
    <property type="match status" value="1"/>
</dbReference>
<dbReference type="Gene3D" id="3.30.70.580">
    <property type="entry name" value="Pseudouridine synthase I, catalytic domain, N-terminal subdomain"/>
    <property type="match status" value="1"/>
</dbReference>
<evidence type="ECO:0000256" key="5">
    <source>
        <dbReference type="PIRSR" id="PIRSR001430-1"/>
    </source>
</evidence>
<dbReference type="InterPro" id="IPR001406">
    <property type="entry name" value="PsdUridine_synth_TruA"/>
</dbReference>
<dbReference type="SUPFAM" id="SSF55120">
    <property type="entry name" value="Pseudouridine synthase"/>
    <property type="match status" value="1"/>
</dbReference>